<evidence type="ECO:0000259" key="7">
    <source>
        <dbReference type="PROSITE" id="PS51012"/>
    </source>
</evidence>
<feature type="transmembrane region" description="Helical" evidence="6">
    <location>
        <begin position="131"/>
        <end position="155"/>
    </location>
</feature>
<dbReference type="PRINTS" id="PR00164">
    <property type="entry name" value="ABC2TRNSPORT"/>
</dbReference>
<dbReference type="InterPro" id="IPR047817">
    <property type="entry name" value="ABC2_TM_bact-type"/>
</dbReference>
<evidence type="ECO:0000256" key="3">
    <source>
        <dbReference type="ARBA" id="ARBA00022989"/>
    </source>
</evidence>
<accession>A0A1I1CQN0</accession>
<keyword evidence="6" id="KW-1003">Cell membrane</keyword>
<dbReference type="Proteomes" id="UP000243799">
    <property type="component" value="Unassembled WGS sequence"/>
</dbReference>
<keyword evidence="3 6" id="KW-1133">Transmembrane helix</keyword>
<dbReference type="PIRSF" id="PIRSF006648">
    <property type="entry name" value="DrrB"/>
    <property type="match status" value="1"/>
</dbReference>
<dbReference type="GO" id="GO:0046677">
    <property type="term" value="P:response to antibiotic"/>
    <property type="evidence" value="ECO:0007669"/>
    <property type="project" value="UniProtKB-KW"/>
</dbReference>
<proteinExistence type="inferred from homology"/>
<evidence type="ECO:0000256" key="6">
    <source>
        <dbReference type="RuleBase" id="RU361157"/>
    </source>
</evidence>
<feature type="transmembrane region" description="Helical" evidence="6">
    <location>
        <begin position="60"/>
        <end position="84"/>
    </location>
</feature>
<comment type="caution">
    <text evidence="6">Lacks conserved residue(s) required for the propagation of feature annotation.</text>
</comment>
<feature type="domain" description="ABC transmembrane type-2" evidence="7">
    <location>
        <begin position="15"/>
        <end position="247"/>
    </location>
</feature>
<dbReference type="PANTHER" id="PTHR43229:SF2">
    <property type="entry name" value="NODULATION PROTEIN J"/>
    <property type="match status" value="1"/>
</dbReference>
<dbReference type="Pfam" id="PF01061">
    <property type="entry name" value="ABC2_membrane"/>
    <property type="match status" value="1"/>
</dbReference>
<gene>
    <name evidence="8" type="ORF">SAMN05216266_1488</name>
</gene>
<dbReference type="EMBL" id="FOKG01000048">
    <property type="protein sequence ID" value="SFB64817.1"/>
    <property type="molecule type" value="Genomic_DNA"/>
</dbReference>
<keyword evidence="5" id="KW-0046">Antibiotic resistance</keyword>
<dbReference type="GO" id="GO:0043190">
    <property type="term" value="C:ATP-binding cassette (ABC) transporter complex"/>
    <property type="evidence" value="ECO:0007669"/>
    <property type="project" value="InterPro"/>
</dbReference>
<organism evidence="8 9">
    <name type="scientific">Amycolatopsis marina</name>
    <dbReference type="NCBI Taxonomy" id="490629"/>
    <lineage>
        <taxon>Bacteria</taxon>
        <taxon>Bacillati</taxon>
        <taxon>Actinomycetota</taxon>
        <taxon>Actinomycetes</taxon>
        <taxon>Pseudonocardiales</taxon>
        <taxon>Pseudonocardiaceae</taxon>
        <taxon>Amycolatopsis</taxon>
    </lineage>
</organism>
<dbReference type="STRING" id="490629.SAMN05216266_1488"/>
<keyword evidence="9" id="KW-1185">Reference proteome</keyword>
<reference evidence="9" key="1">
    <citation type="submission" date="2016-10" db="EMBL/GenBank/DDBJ databases">
        <authorList>
            <person name="Varghese N."/>
            <person name="Submissions S."/>
        </authorList>
    </citation>
    <scope>NUCLEOTIDE SEQUENCE [LARGE SCALE GENOMIC DNA]</scope>
    <source>
        <strain evidence="9">CGMCC 4.3568</strain>
    </source>
</reference>
<comment type="subcellular location">
    <subcellularLocation>
        <location evidence="6">Cell membrane</location>
        <topology evidence="6">Multi-pass membrane protein</topology>
    </subcellularLocation>
    <subcellularLocation>
        <location evidence="1">Membrane</location>
        <topology evidence="1">Multi-pass membrane protein</topology>
    </subcellularLocation>
</comment>
<dbReference type="InterPro" id="IPR051784">
    <property type="entry name" value="Nod_factor_ABC_transporter"/>
</dbReference>
<dbReference type="PROSITE" id="PS51012">
    <property type="entry name" value="ABC_TM2"/>
    <property type="match status" value="1"/>
</dbReference>
<evidence type="ECO:0000256" key="2">
    <source>
        <dbReference type="ARBA" id="ARBA00022692"/>
    </source>
</evidence>
<evidence type="ECO:0000256" key="1">
    <source>
        <dbReference type="ARBA" id="ARBA00004141"/>
    </source>
</evidence>
<name>A0A1I1CQN0_9PSEU</name>
<comment type="similarity">
    <text evidence="6">Belongs to the ABC-2 integral membrane protein family.</text>
</comment>
<protein>
    <recommendedName>
        <fullName evidence="6">Transport permease protein</fullName>
    </recommendedName>
</protein>
<keyword evidence="6" id="KW-0813">Transport</keyword>
<evidence type="ECO:0000313" key="8">
    <source>
        <dbReference type="EMBL" id="SFB64817.1"/>
    </source>
</evidence>
<evidence type="ECO:0000313" key="9">
    <source>
        <dbReference type="Proteomes" id="UP000243799"/>
    </source>
</evidence>
<dbReference type="AlphaFoldDB" id="A0A1I1CQN0"/>
<keyword evidence="2 6" id="KW-0812">Transmembrane</keyword>
<feature type="transmembrane region" description="Helical" evidence="6">
    <location>
        <begin position="218"/>
        <end position="240"/>
    </location>
</feature>
<dbReference type="InterPro" id="IPR013525">
    <property type="entry name" value="ABC2_TM"/>
</dbReference>
<dbReference type="GO" id="GO:0140359">
    <property type="term" value="F:ABC-type transporter activity"/>
    <property type="evidence" value="ECO:0007669"/>
    <property type="project" value="InterPro"/>
</dbReference>
<dbReference type="InterPro" id="IPR000412">
    <property type="entry name" value="ABC_2_transport"/>
</dbReference>
<keyword evidence="4 6" id="KW-0472">Membrane</keyword>
<evidence type="ECO:0000256" key="4">
    <source>
        <dbReference type="ARBA" id="ARBA00023136"/>
    </source>
</evidence>
<feature type="transmembrane region" description="Helical" evidence="6">
    <location>
        <begin position="167"/>
        <end position="186"/>
    </location>
</feature>
<sequence>MLTQRSLRSAFGDARLVFLGLLQPVVLLLLFSQVFAGVGTLPGVAEYGGYINFLMPATMVNIAMTSAMGSGAGLLAETYTGVLGRFRRMPISLLSVLLARTLSDTARLAVQLAVAIVAAVLALGFSARGGVLGMTAALAVTLVVGWGLGWVFVALATWLKKPETMQAVTFIAVFPLMFGSSAYMPLDTMPAWMRAVSTVNPLTYAIDAIRALSLGRPVGMSVVLALVLALTTATLGATAATRNFRRSA</sequence>
<feature type="transmembrane region" description="Helical" evidence="6">
    <location>
        <begin position="105"/>
        <end position="125"/>
    </location>
</feature>
<evidence type="ECO:0000256" key="5">
    <source>
        <dbReference type="ARBA" id="ARBA00023251"/>
    </source>
</evidence>
<dbReference type="PANTHER" id="PTHR43229">
    <property type="entry name" value="NODULATION PROTEIN J"/>
    <property type="match status" value="1"/>
</dbReference>